<organism evidence="2 3">
    <name type="scientific">Haematococcus lacustris</name>
    <name type="common">Green alga</name>
    <name type="synonym">Haematococcus pluvialis</name>
    <dbReference type="NCBI Taxonomy" id="44745"/>
    <lineage>
        <taxon>Eukaryota</taxon>
        <taxon>Viridiplantae</taxon>
        <taxon>Chlorophyta</taxon>
        <taxon>core chlorophytes</taxon>
        <taxon>Chlorophyceae</taxon>
        <taxon>CS clade</taxon>
        <taxon>Chlamydomonadales</taxon>
        <taxon>Haematococcaceae</taxon>
        <taxon>Haematococcus</taxon>
    </lineage>
</organism>
<evidence type="ECO:0000256" key="1">
    <source>
        <dbReference type="SAM" id="MobiDB-lite"/>
    </source>
</evidence>
<protein>
    <submittedName>
        <fullName evidence="2">Uncharacterized protein</fullName>
    </submittedName>
</protein>
<evidence type="ECO:0000313" key="2">
    <source>
        <dbReference type="EMBL" id="GFH22839.1"/>
    </source>
</evidence>
<comment type="caution">
    <text evidence="2">The sequence shown here is derived from an EMBL/GenBank/DDBJ whole genome shotgun (WGS) entry which is preliminary data.</text>
</comment>
<proteinExistence type="predicted"/>
<dbReference type="AlphaFoldDB" id="A0A699ZSY5"/>
<feature type="region of interest" description="Disordered" evidence="1">
    <location>
        <begin position="1"/>
        <end position="58"/>
    </location>
</feature>
<evidence type="ECO:0000313" key="3">
    <source>
        <dbReference type="Proteomes" id="UP000485058"/>
    </source>
</evidence>
<feature type="compositionally biased region" description="Gly residues" evidence="1">
    <location>
        <begin position="12"/>
        <end position="21"/>
    </location>
</feature>
<dbReference type="Proteomes" id="UP000485058">
    <property type="component" value="Unassembled WGS sequence"/>
</dbReference>
<dbReference type="EMBL" id="BLLF01002134">
    <property type="protein sequence ID" value="GFH22839.1"/>
    <property type="molecule type" value="Genomic_DNA"/>
</dbReference>
<reference evidence="2 3" key="1">
    <citation type="submission" date="2020-02" db="EMBL/GenBank/DDBJ databases">
        <title>Draft genome sequence of Haematococcus lacustris strain NIES-144.</title>
        <authorList>
            <person name="Morimoto D."/>
            <person name="Nakagawa S."/>
            <person name="Yoshida T."/>
            <person name="Sawayama S."/>
        </authorList>
    </citation>
    <scope>NUCLEOTIDE SEQUENCE [LARGE SCALE GENOMIC DNA]</scope>
    <source>
        <strain evidence="2 3">NIES-144</strain>
    </source>
</reference>
<accession>A0A699ZSY5</accession>
<gene>
    <name evidence="2" type="ORF">HaLaN_20359</name>
</gene>
<name>A0A699ZSY5_HAELA</name>
<keyword evidence="3" id="KW-1185">Reference proteome</keyword>
<sequence>MKARPADPPAASGGGQGGSTGEGLPHRLSAAEQSAEQSDPGSPPPRVPLVPQQGQGQTEMLAEEVELRGTVSLVGTTGGGLVGSTGCAVNVTCRVGRLRRGSLACWHLAEEVQLVVIAGSQGGTLTAHVSSGVVRGGCGSFHVAACVTNV</sequence>